<dbReference type="SUPFAM" id="SSF53335">
    <property type="entry name" value="S-adenosyl-L-methionine-dependent methyltransferases"/>
    <property type="match status" value="1"/>
</dbReference>
<evidence type="ECO:0000256" key="4">
    <source>
        <dbReference type="ARBA" id="ARBA00022679"/>
    </source>
</evidence>
<dbReference type="eggNOG" id="COG2241">
    <property type="taxonomic scope" value="Bacteria"/>
</dbReference>
<gene>
    <name evidence="7" type="ORF">EubceDRAFT1_0339</name>
</gene>
<proteinExistence type="predicted"/>
<dbReference type="InterPro" id="IPR012818">
    <property type="entry name" value="CbiE"/>
</dbReference>
<dbReference type="HOGENOM" id="CLU_031955_1_2_9"/>
<keyword evidence="5" id="KW-0949">S-adenosyl-L-methionine</keyword>
<dbReference type="STRING" id="633697.EubceDRAFT1_0339"/>
<dbReference type="NCBIfam" id="TIGR02467">
    <property type="entry name" value="CbiE"/>
    <property type="match status" value="1"/>
</dbReference>
<organism evidence="7 8">
    <name type="scientific">Eubacterium cellulosolvens (strain ATCC 43171 / JCM 9499 / 6)</name>
    <name type="common">Cillobacterium cellulosolvens</name>
    <dbReference type="NCBI Taxonomy" id="633697"/>
    <lineage>
        <taxon>Bacteria</taxon>
        <taxon>Bacillati</taxon>
        <taxon>Bacillota</taxon>
        <taxon>Clostridia</taxon>
        <taxon>Eubacteriales</taxon>
        <taxon>Eubacteriaceae</taxon>
        <taxon>Eubacterium</taxon>
    </lineage>
</organism>
<dbReference type="PANTHER" id="PTHR43182">
    <property type="entry name" value="COBALT-PRECORRIN-6B C(15)-METHYLTRANSFERASE (DECARBOXYLATING)"/>
    <property type="match status" value="1"/>
</dbReference>
<dbReference type="eggNOG" id="COG2242">
    <property type="taxonomic scope" value="Bacteria"/>
</dbReference>
<dbReference type="GO" id="GO:0008276">
    <property type="term" value="F:protein methyltransferase activity"/>
    <property type="evidence" value="ECO:0007669"/>
    <property type="project" value="InterPro"/>
</dbReference>
<dbReference type="InterPro" id="IPR029063">
    <property type="entry name" value="SAM-dependent_MTases_sf"/>
</dbReference>
<dbReference type="GO" id="GO:0009236">
    <property type="term" value="P:cobalamin biosynthetic process"/>
    <property type="evidence" value="ECO:0007669"/>
    <property type="project" value="UniProtKB-UniPathway"/>
</dbReference>
<dbReference type="InterPro" id="IPR035996">
    <property type="entry name" value="4pyrrol_Methylase_sf"/>
</dbReference>
<keyword evidence="8" id="KW-1185">Reference proteome</keyword>
<reference evidence="7 8" key="1">
    <citation type="submission" date="2010-08" db="EMBL/GenBank/DDBJ databases">
        <authorList>
            <consortium name="US DOE Joint Genome Institute (JGI-PGF)"/>
            <person name="Lucas S."/>
            <person name="Copeland A."/>
            <person name="Lapidus A."/>
            <person name="Cheng J.-F."/>
            <person name="Bruce D."/>
            <person name="Goodwin L."/>
            <person name="Pitluck S."/>
            <person name="Land M.L."/>
            <person name="Hauser L."/>
            <person name="Chang Y.-J."/>
            <person name="Anderson I.J."/>
            <person name="Johnson E."/>
            <person name="Mulhopadhyay B."/>
            <person name="Kyrpides N."/>
            <person name="Woyke T.J."/>
        </authorList>
    </citation>
    <scope>NUCLEOTIDE SEQUENCE [LARGE SCALE GENOMIC DNA]</scope>
    <source>
        <strain evidence="7 8">6</strain>
    </source>
</reference>
<keyword evidence="2" id="KW-0169">Cobalamin biosynthesis</keyword>
<dbReference type="Proteomes" id="UP000005753">
    <property type="component" value="Chromosome"/>
</dbReference>
<dbReference type="InterPro" id="IPR006365">
    <property type="entry name" value="Cbl_synth_CobL"/>
</dbReference>
<dbReference type="UniPathway" id="UPA00148"/>
<dbReference type="PANTHER" id="PTHR43182:SF1">
    <property type="entry name" value="COBALT-PRECORRIN-7 C(5)-METHYLTRANSFERASE"/>
    <property type="match status" value="1"/>
</dbReference>
<dbReference type="NCBIfam" id="TIGR02469">
    <property type="entry name" value="CbiT"/>
    <property type="match status" value="1"/>
</dbReference>
<dbReference type="SUPFAM" id="SSF53790">
    <property type="entry name" value="Tetrapyrrole methylase"/>
    <property type="match status" value="1"/>
</dbReference>
<dbReference type="InterPro" id="IPR014776">
    <property type="entry name" value="4pyrrole_Mease_sub2"/>
</dbReference>
<keyword evidence="4 7" id="KW-0808">Transferase</keyword>
<evidence type="ECO:0000313" key="7">
    <source>
        <dbReference type="EMBL" id="EIM56199.1"/>
    </source>
</evidence>
<feature type="domain" description="Tetrapyrrole methylase" evidence="6">
    <location>
        <begin position="4"/>
        <end position="187"/>
    </location>
</feature>
<evidence type="ECO:0000256" key="2">
    <source>
        <dbReference type="ARBA" id="ARBA00022573"/>
    </source>
</evidence>
<evidence type="ECO:0000256" key="3">
    <source>
        <dbReference type="ARBA" id="ARBA00022603"/>
    </source>
</evidence>
<comment type="pathway">
    <text evidence="1">Cofactor biosynthesis; adenosylcobalamin biosynthesis.</text>
</comment>
<dbReference type="Gene3D" id="3.40.1010.10">
    <property type="entry name" value="Cobalt-precorrin-4 Transmethylase, Domain 1"/>
    <property type="match status" value="1"/>
</dbReference>
<accession>I5AQX6</accession>
<keyword evidence="3 7" id="KW-0489">Methyltransferase</keyword>
<protein>
    <submittedName>
        <fullName evidence="7">Precorrin-6y C5,15-methyltransferase (Decarboxylating) subunit</fullName>
    </submittedName>
</protein>
<dbReference type="AlphaFoldDB" id="I5AQX6"/>
<evidence type="ECO:0000259" key="6">
    <source>
        <dbReference type="Pfam" id="PF00590"/>
    </source>
</evidence>
<dbReference type="Gene3D" id="3.40.50.150">
    <property type="entry name" value="Vaccinia Virus protein VP39"/>
    <property type="match status" value="1"/>
</dbReference>
<dbReference type="EMBL" id="CM001487">
    <property type="protein sequence ID" value="EIM56199.1"/>
    <property type="molecule type" value="Genomic_DNA"/>
</dbReference>
<dbReference type="OrthoDB" id="9780707at2"/>
<dbReference type="Pfam" id="PF00590">
    <property type="entry name" value="TP_methylase"/>
    <property type="match status" value="1"/>
</dbReference>
<reference evidence="7 8" key="2">
    <citation type="submission" date="2012-02" db="EMBL/GenBank/DDBJ databases">
        <title>Improved High-Quality Draft sequence of Eubacterium cellulosolvens 6.</title>
        <authorList>
            <consortium name="US DOE Joint Genome Institute"/>
            <person name="Lucas S."/>
            <person name="Han J."/>
            <person name="Lapidus A."/>
            <person name="Cheng J.-F."/>
            <person name="Goodwin L."/>
            <person name="Pitluck S."/>
            <person name="Peters L."/>
            <person name="Mikhailova N."/>
            <person name="Gu W."/>
            <person name="Detter J.C."/>
            <person name="Han C."/>
            <person name="Tapia R."/>
            <person name="Land M."/>
            <person name="Hauser L."/>
            <person name="Kyrpides N."/>
            <person name="Ivanova N."/>
            <person name="Pagani I."/>
            <person name="Johnson E."/>
            <person name="Mukhopadhyay B."/>
            <person name="Anderson I."/>
            <person name="Woyke T."/>
        </authorList>
    </citation>
    <scope>NUCLEOTIDE SEQUENCE [LARGE SCALE GENOMIC DNA]</scope>
    <source>
        <strain evidence="7 8">6</strain>
    </source>
</reference>
<sequence length="400" mass="43208">MREIALIGIGPGNNGALTKEAAAFCDEADLLIGASRMLQAVAGEGQDCFCAYLPERILECIENHPAANKIAILMSGDTGFFSGAKILLPLLPEDTKIIPGISSLSMFCARLGTSWDDIRVTSMHGKNLNLVGEIRTHHRVFSILGTGDAVCRIAEELLSFGMTHIRITVGEQLGYPEESITRGSVEDFLSYENHPLSVILLENPSPECTVAHGIPDDAFIHGDVPMTKEEVREISLCKLRLTKGFVLYDIGAGTGSVSIEAARLDSDGRIFSIEKKDAAVELLQKNRQHFCAANMEIIRGTAPGALADLPVPTHAFIGGSSGELREILRLLLDKNPGVRIVINAITLETLTEALAALRELPFREVDIASVNVAKNRSVASYHMMTAHNPVYVISATGNPR</sequence>
<dbReference type="InterPro" id="IPR014008">
    <property type="entry name" value="Cbl_synth_MTase_CbiT"/>
</dbReference>
<dbReference type="PIRSF" id="PIRSF036428">
    <property type="entry name" value="CobL"/>
    <property type="match status" value="1"/>
</dbReference>
<dbReference type="CDD" id="cd11644">
    <property type="entry name" value="Precorrin-6Y-MT"/>
    <property type="match status" value="1"/>
</dbReference>
<dbReference type="InterPro" id="IPR050714">
    <property type="entry name" value="Cobalamin_biosynth_MTase"/>
</dbReference>
<dbReference type="InterPro" id="IPR014777">
    <property type="entry name" value="4pyrrole_Mease_sub1"/>
</dbReference>
<dbReference type="InterPro" id="IPR000878">
    <property type="entry name" value="4pyrrol_Mease"/>
</dbReference>
<evidence type="ECO:0000313" key="8">
    <source>
        <dbReference type="Proteomes" id="UP000005753"/>
    </source>
</evidence>
<dbReference type="Gene3D" id="3.30.950.10">
    <property type="entry name" value="Methyltransferase, Cobalt-precorrin-4 Transmethylase, Domain 2"/>
    <property type="match status" value="1"/>
</dbReference>
<name>I5AQX6_EUBC6</name>
<evidence type="ECO:0000256" key="5">
    <source>
        <dbReference type="ARBA" id="ARBA00022691"/>
    </source>
</evidence>
<dbReference type="GO" id="GO:0032259">
    <property type="term" value="P:methylation"/>
    <property type="evidence" value="ECO:0007669"/>
    <property type="project" value="UniProtKB-KW"/>
</dbReference>
<evidence type="ECO:0000256" key="1">
    <source>
        <dbReference type="ARBA" id="ARBA00004953"/>
    </source>
</evidence>